<name>A0A2P1ELV2_9VIRU</name>
<dbReference type="EMBL" id="MG807320">
    <property type="protein sequence ID" value="AVL94865.1"/>
    <property type="molecule type" value="Genomic_DNA"/>
</dbReference>
<organism evidence="1 2">
    <name type="scientific">Moumouvirus australiensis</name>
    <dbReference type="NCBI Taxonomy" id="2109587"/>
    <lineage>
        <taxon>Viruses</taxon>
        <taxon>Varidnaviria</taxon>
        <taxon>Bamfordvirae</taxon>
        <taxon>Nucleocytoviricota</taxon>
        <taxon>Megaviricetes</taxon>
        <taxon>Imitervirales</taxon>
        <taxon>Mimiviridae</taxon>
        <taxon>Megamimivirinae</taxon>
        <taxon>Moumouvirus</taxon>
        <taxon>Moumouvirus australiense</taxon>
    </lineage>
</organism>
<evidence type="ECO:0000313" key="1">
    <source>
        <dbReference type="EMBL" id="AVL94865.1"/>
    </source>
</evidence>
<protein>
    <submittedName>
        <fullName evidence="1">Uncharacterized protein</fullName>
    </submittedName>
</protein>
<keyword evidence="2" id="KW-1185">Reference proteome</keyword>
<sequence length="301" mass="35215">MNNPFPMNYNSGMNTMGDFNTSFNTPISLAVNGYDPKSMFQNHNFVNKNEILHNNINKSILNEEIREYSILIDSKDRNYQIYEDPFHYEVKFNPLHKIVENINGIRKVYEEPNPIINGKLEKVRYIKLEHVILPFYTQIKLSKDTIEDEIIERWKVNTSKPLTDNLYTVLCIENYGDVNYKSTNDVLSESFATIYFDKKINNTHFIGKAHNGIKMFPQDQLGKIDKIKISFRDPYGNLLSCPHVDKSIMSNMECTCEDPTGDEDTECFRHNLFHPLNPIFQHHLHFKVGVVEPRLNKLIFN</sequence>
<reference evidence="2" key="1">
    <citation type="submission" date="2018-01" db="EMBL/GenBank/DDBJ databases">
        <title>Testimony of 'menage a trois' revealed by the proteome of Megavirus virophage.</title>
        <authorList>
            <person name="Jeudy S."/>
            <person name="Bertaux L."/>
            <person name="Alempic J.-M."/>
            <person name="Lartigue A."/>
            <person name="Legendre M."/>
            <person name="Philippe N."/>
            <person name="Beucher L."/>
            <person name="Biondi E."/>
            <person name="Juul S."/>
            <person name="Turner D."/>
            <person name="Coute Y."/>
            <person name="Claverie J.-M."/>
            <person name="Abergel C."/>
        </authorList>
    </citation>
    <scope>NUCLEOTIDE SEQUENCE [LARGE SCALE GENOMIC DNA]</scope>
</reference>
<dbReference type="Proteomes" id="UP000289600">
    <property type="component" value="Segment"/>
</dbReference>
<proteinExistence type="predicted"/>
<gene>
    <name evidence="1" type="ORF">mc_479</name>
</gene>
<evidence type="ECO:0000313" key="2">
    <source>
        <dbReference type="Proteomes" id="UP000289600"/>
    </source>
</evidence>
<accession>A0A2P1ELV2</accession>